<feature type="region of interest" description="Disordered" evidence="1">
    <location>
        <begin position="932"/>
        <end position="951"/>
    </location>
</feature>
<dbReference type="AlphaFoldDB" id="A0A2H6LFR0"/>
<organism evidence="3 4">
    <name type="scientific">Nostoc cycadae WK-1</name>
    <dbReference type="NCBI Taxonomy" id="1861711"/>
    <lineage>
        <taxon>Bacteria</taxon>
        <taxon>Bacillati</taxon>
        <taxon>Cyanobacteriota</taxon>
        <taxon>Cyanophyceae</taxon>
        <taxon>Nostocales</taxon>
        <taxon>Nostocaceae</taxon>
        <taxon>Nostoc</taxon>
    </lineage>
</organism>
<dbReference type="Pfam" id="PF05729">
    <property type="entry name" value="NACHT"/>
    <property type="match status" value="1"/>
</dbReference>
<evidence type="ECO:0000256" key="1">
    <source>
        <dbReference type="SAM" id="MobiDB-lite"/>
    </source>
</evidence>
<dbReference type="PANTHER" id="PTHR46844">
    <property type="entry name" value="SLR5058 PROTEIN"/>
    <property type="match status" value="1"/>
</dbReference>
<protein>
    <recommendedName>
        <fullName evidence="2">NACHT domain-containing protein</fullName>
    </recommendedName>
</protein>
<evidence type="ECO:0000259" key="2">
    <source>
        <dbReference type="PROSITE" id="PS50837"/>
    </source>
</evidence>
<name>A0A2H6LFR0_9NOSO</name>
<dbReference type="SUPFAM" id="SSF52540">
    <property type="entry name" value="P-loop containing nucleoside triphosphate hydrolases"/>
    <property type="match status" value="1"/>
</dbReference>
<reference evidence="4" key="1">
    <citation type="journal article" date="2018" name="Genome Announc.">
        <title>Draft Genome Sequence of the Nitrogen-Fixing and Hormogonia-Inducing Cyanobacterium Nostoc cycadae Strain WK-1, Isolated from the Coralloid Roots of Cycas revoluta.</title>
        <authorList>
            <person name="Kanesaki Y."/>
            <person name="Hirose M."/>
            <person name="Hirose Y."/>
            <person name="Fujisawa T."/>
            <person name="Nakamura Y."/>
            <person name="Watanabe S."/>
            <person name="Matsunaga S."/>
            <person name="Uchida H."/>
            <person name="Murakami A."/>
        </authorList>
    </citation>
    <scope>NUCLEOTIDE SEQUENCE [LARGE SCALE GENOMIC DNA]</scope>
    <source>
        <strain evidence="4">WK-1</strain>
    </source>
</reference>
<keyword evidence="4" id="KW-1185">Reference proteome</keyword>
<accession>A0A2H6LFR0</accession>
<dbReference type="InterPro" id="IPR007111">
    <property type="entry name" value="NACHT_NTPase"/>
</dbReference>
<dbReference type="PROSITE" id="PS50837">
    <property type="entry name" value="NACHT"/>
    <property type="match status" value="1"/>
</dbReference>
<dbReference type="InterPro" id="IPR027417">
    <property type="entry name" value="P-loop_NTPase"/>
</dbReference>
<evidence type="ECO:0000313" key="3">
    <source>
        <dbReference type="EMBL" id="GBE92052.1"/>
    </source>
</evidence>
<comment type="caution">
    <text evidence="3">The sequence shown here is derived from an EMBL/GenBank/DDBJ whole genome shotgun (WGS) entry which is preliminary data.</text>
</comment>
<sequence>MSSSIDDQVLEFYAQLFDSLFSEPFRNKIPEKRKRNEVIRQVETAADAASSSLTRFFLNQQLSEAEAACILVGFAKVDKLLKLEDIANPNIPTETIVENLLKHLPCPPTVEVKHGAVYRLALYTVIQVLLMVGPVMAEWQNLNFSSTFELPRKVVNRLNEISDQINAQGQSGQAGADERYELMHRDYLLQRFHKVEAGTVRMTTNLDVDLRTLFVMPRVAVRELTQEIDGAEINTSISLMSLAAARQLYEERDEDNNTPLEEISSNEENQQACTALKQIKISPRNVIVGLPGAGKSTFLEWLQVKLASVEEELILQDQQAIPLLLRVRQLDLLNLPKSAALIEKATASKDRAALMPDGWIERQMQAGRVLLMLDGLDETEPELRDKYLMPWLFDLLEKYPKCHYLISSRPVGYTFGLLQQQEFIECDLLDFNETQISEYTCHWCTAVRLARNEPEAEAKREGERDGQTIVAGFQSHPYIRDLARNPLMLSAICLVNYFEGGNLPEDRALLYRLCVEGLLHNWDQRRGIHSEFSLDEKLRTCREVALAMQIQDEAECDANKVQEIFIKVLQAPERAAKLLEHIRYRTGLLLERRPSVFGFAHLTFQEYLAARAVHEGNQIGVNVEQLVKEHDDGRWKEVIALYCGLAVKPSVRDLIEQLICQPDTESLAEILIEAYFAGGLELVQDANLRQQVIERVAIAPSSFDHQLLNRFTQEEVVPITNNLLGSITSNLTLSHSHQYLLNNQHLINIKYLIDKLQTWQNMTPIQVSEIVHLLHRFAPDETLNEIINISDLYSFEGPNFNNSTFYSTQAEIALIGLSQRNFEEVQVTEVFQTVLFFLIQILTKSEKLSWGTVSSVDNLFTKLIVSKSFTRVLTSRDLFLLVKKMLIHLKTVKMDKEPISVNVRQESISIRQRAIKALENWADAVEGIQLKEKTPSNSAPTKPRINRRKSK</sequence>
<proteinExistence type="predicted"/>
<feature type="domain" description="NACHT" evidence="2">
    <location>
        <begin position="283"/>
        <end position="410"/>
    </location>
</feature>
<dbReference type="Gene3D" id="3.40.50.300">
    <property type="entry name" value="P-loop containing nucleotide triphosphate hydrolases"/>
    <property type="match status" value="1"/>
</dbReference>
<dbReference type="Proteomes" id="UP000236527">
    <property type="component" value="Unassembled WGS sequence"/>
</dbReference>
<evidence type="ECO:0000313" key="4">
    <source>
        <dbReference type="Proteomes" id="UP000236527"/>
    </source>
</evidence>
<dbReference type="EMBL" id="BDGE01000029">
    <property type="protein sequence ID" value="GBE92052.1"/>
    <property type="molecule type" value="Genomic_DNA"/>
</dbReference>
<dbReference type="PANTHER" id="PTHR46844:SF1">
    <property type="entry name" value="SLR5058 PROTEIN"/>
    <property type="match status" value="1"/>
</dbReference>
<gene>
    <name evidence="3" type="ORF">NCWK1_1805</name>
</gene>
<dbReference type="RefSeq" id="WP_103124529.1">
    <property type="nucleotide sequence ID" value="NZ_DF978425.1"/>
</dbReference>